<evidence type="ECO:0000256" key="1">
    <source>
        <dbReference type="SAM" id="MobiDB-lite"/>
    </source>
</evidence>
<dbReference type="InterPro" id="IPR027417">
    <property type="entry name" value="P-loop_NTPase"/>
</dbReference>
<dbReference type="CDD" id="cd00267">
    <property type="entry name" value="ABC_ATPase"/>
    <property type="match status" value="1"/>
</dbReference>
<dbReference type="PANTHER" id="PTHR43581:SF3">
    <property type="entry name" value="AAA+ ATPASE DOMAIN-CONTAINING PROTEIN"/>
    <property type="match status" value="1"/>
</dbReference>
<dbReference type="SUPFAM" id="SSF52540">
    <property type="entry name" value="P-loop containing nucleoside triphosphate hydrolases"/>
    <property type="match status" value="1"/>
</dbReference>
<accession>A0ABV6IT39</accession>
<dbReference type="Pfam" id="PF13304">
    <property type="entry name" value="AAA_21"/>
    <property type="match status" value="1"/>
</dbReference>
<feature type="domain" description="Endonuclease GajA/Old nuclease/RecF-like AAA" evidence="2">
    <location>
        <begin position="1"/>
        <end position="47"/>
    </location>
</feature>
<dbReference type="Proteomes" id="UP001589789">
    <property type="component" value="Unassembled WGS sequence"/>
</dbReference>
<dbReference type="InterPro" id="IPR051396">
    <property type="entry name" value="Bact_Antivir_Def_Nuclease"/>
</dbReference>
<evidence type="ECO:0000259" key="2">
    <source>
        <dbReference type="Pfam" id="PF13175"/>
    </source>
</evidence>
<keyword evidence="5" id="KW-1185">Reference proteome</keyword>
<dbReference type="EMBL" id="JBHLVZ010000037">
    <property type="protein sequence ID" value="MFC0386768.1"/>
    <property type="molecule type" value="Genomic_DNA"/>
</dbReference>
<organism evidence="4 5">
    <name type="scientific">Muricoccus vinaceus</name>
    <dbReference type="NCBI Taxonomy" id="424704"/>
    <lineage>
        <taxon>Bacteria</taxon>
        <taxon>Pseudomonadati</taxon>
        <taxon>Pseudomonadota</taxon>
        <taxon>Alphaproteobacteria</taxon>
        <taxon>Acetobacterales</taxon>
        <taxon>Roseomonadaceae</taxon>
        <taxon>Muricoccus</taxon>
    </lineage>
</organism>
<evidence type="ECO:0000259" key="3">
    <source>
        <dbReference type="Pfam" id="PF13304"/>
    </source>
</evidence>
<name>A0ABV6IT39_9PROT</name>
<evidence type="ECO:0000313" key="4">
    <source>
        <dbReference type="EMBL" id="MFC0386768.1"/>
    </source>
</evidence>
<proteinExistence type="predicted"/>
<dbReference type="Pfam" id="PF13175">
    <property type="entry name" value="AAA_15"/>
    <property type="match status" value="1"/>
</dbReference>
<gene>
    <name evidence="4" type="ORF">ACFFIC_14605</name>
</gene>
<protein>
    <submittedName>
        <fullName evidence="4">AAA family ATPase</fullName>
    </submittedName>
</protein>
<dbReference type="RefSeq" id="WP_377051543.1">
    <property type="nucleotide sequence ID" value="NZ_JBHLVZ010000037.1"/>
</dbReference>
<evidence type="ECO:0000313" key="5">
    <source>
        <dbReference type="Proteomes" id="UP001589789"/>
    </source>
</evidence>
<feature type="domain" description="ATPase AAA-type core" evidence="3">
    <location>
        <begin position="343"/>
        <end position="448"/>
    </location>
</feature>
<sequence length="709" mass="78444">MRLLAFRVQNYRNIEDSGWIQLEQVTALVGRNESGKTTLLKALHKFNPAAEEDFDGQRDFPRDRYTTDFREGKDWPACSVRFEISGQVAETLASLMPEGQPLPTSAVCTRYYDGHLTAGFEPPLIVAPVSGEPIIAALTAFGKAARRLEAPSAEQEEATKVERAALLEWSSAWKDKIKPVVDLRDPTGVSILQDLKKEADAKSGPRTADMLDTLLEVVEAALDEARKPDPSQAARNAVAKAMPVFIYFENYGILDSAVWLPRFLEDAQREPNNARIRTINAMFRHVGLSAEDLQKLGVEQASQQRRGGNPVSPEILAQDQRRKEERSIKLSSASSAITRRFGEWWSQRRHRIRYDADGDFFRIWISDDRRPDVEIELESRSKGFQWFLSFYLVFLVESDDGHRDAVLLLDEPGLNLHPTAQQELIAFFERLSERNQLIYSTHSPFLIDGDNLQRVRPVVEGDDGHSRVSAAGMWPKDRETIFPLQAAAGYAMLKGLLSQRDNILVEGMTDYYLLHALGAHCREAGLSTLPADAHVVPCGGVPMVGKLAALFLGEQARALVLLDGDKAGRDARSTLLRDLYKGHESAVLVLDDALGGEGLEIEDLVGEEVFLAGLNAALGLAITIIPEDREQGSVVKRVAAAARRSGIELPEGWKVTAVLRLVGDWAEKRSPCPQEAMERATKLFEALAARLGSDARAAPHKVASSARSA</sequence>
<dbReference type="Gene3D" id="3.40.50.300">
    <property type="entry name" value="P-loop containing nucleotide triphosphate hydrolases"/>
    <property type="match status" value="2"/>
</dbReference>
<comment type="caution">
    <text evidence="4">The sequence shown here is derived from an EMBL/GenBank/DDBJ whole genome shotgun (WGS) entry which is preliminary data.</text>
</comment>
<reference evidence="4 5" key="1">
    <citation type="submission" date="2024-09" db="EMBL/GenBank/DDBJ databases">
        <authorList>
            <person name="Sun Q."/>
            <person name="Mori K."/>
        </authorList>
    </citation>
    <scope>NUCLEOTIDE SEQUENCE [LARGE SCALE GENOMIC DNA]</scope>
    <source>
        <strain evidence="4 5">CCM 7468</strain>
    </source>
</reference>
<dbReference type="PANTHER" id="PTHR43581">
    <property type="entry name" value="ATP/GTP PHOSPHATASE"/>
    <property type="match status" value="1"/>
</dbReference>
<feature type="region of interest" description="Disordered" evidence="1">
    <location>
        <begin position="299"/>
        <end position="318"/>
    </location>
</feature>
<dbReference type="InterPro" id="IPR003959">
    <property type="entry name" value="ATPase_AAA_core"/>
</dbReference>
<dbReference type="InterPro" id="IPR041685">
    <property type="entry name" value="AAA_GajA/Old/RecF-like"/>
</dbReference>